<dbReference type="AlphaFoldDB" id="A0ABD6E4K8"/>
<dbReference type="InterPro" id="IPR049404">
    <property type="entry name" value="EDC4_C"/>
</dbReference>
<feature type="signal peptide" evidence="7">
    <location>
        <begin position="1"/>
        <end position="15"/>
    </location>
</feature>
<evidence type="ECO:0000256" key="7">
    <source>
        <dbReference type="SAM" id="SignalP"/>
    </source>
</evidence>
<protein>
    <recommendedName>
        <fullName evidence="12">Enhancer of mRNA-decapping protein 4</fullName>
    </recommendedName>
</protein>
<evidence type="ECO:0000313" key="10">
    <source>
        <dbReference type="EMBL" id="MFH4974918.1"/>
    </source>
</evidence>
<feature type="chain" id="PRO_5044753197" description="Enhancer of mRNA-decapping protein 4" evidence="7">
    <location>
        <begin position="16"/>
        <end position="856"/>
    </location>
</feature>
<keyword evidence="5 6" id="KW-0175">Coiled coil</keyword>
<keyword evidence="11" id="KW-1185">Reference proteome</keyword>
<dbReference type="Proteomes" id="UP001608902">
    <property type="component" value="Unassembled WGS sequence"/>
</dbReference>
<dbReference type="PANTHER" id="PTHR15598">
    <property type="entry name" value="ENHANCER OF MRNA-DECAPPING PROTEIN 4"/>
    <property type="match status" value="1"/>
</dbReference>
<dbReference type="GO" id="GO:0005737">
    <property type="term" value="C:cytoplasm"/>
    <property type="evidence" value="ECO:0007669"/>
    <property type="project" value="UniProtKB-SubCell"/>
</dbReference>
<keyword evidence="4" id="KW-0677">Repeat</keyword>
<dbReference type="InterPro" id="IPR044938">
    <property type="entry name" value="EDC4_C_sf"/>
</dbReference>
<dbReference type="Gene3D" id="2.130.10.10">
    <property type="entry name" value="YVTN repeat-like/Quinoprotein amine dehydrogenase"/>
    <property type="match status" value="1"/>
</dbReference>
<evidence type="ECO:0000256" key="1">
    <source>
        <dbReference type="ARBA" id="ARBA00004496"/>
    </source>
</evidence>
<dbReference type="InterPro" id="IPR045152">
    <property type="entry name" value="EDC4-like"/>
</dbReference>
<feature type="domain" description="Enhancer of mRNA-decapping protein 4 C-terminal" evidence="9">
    <location>
        <begin position="723"/>
        <end position="840"/>
    </location>
</feature>
<dbReference type="Pfam" id="PF21289">
    <property type="entry name" value="EDC4_C"/>
    <property type="match status" value="1"/>
</dbReference>
<organism evidence="10 11">
    <name type="scientific">Gnathostoma spinigerum</name>
    <dbReference type="NCBI Taxonomy" id="75299"/>
    <lineage>
        <taxon>Eukaryota</taxon>
        <taxon>Metazoa</taxon>
        <taxon>Ecdysozoa</taxon>
        <taxon>Nematoda</taxon>
        <taxon>Chromadorea</taxon>
        <taxon>Rhabditida</taxon>
        <taxon>Spirurina</taxon>
        <taxon>Gnathostomatomorpha</taxon>
        <taxon>Gnathostomatoidea</taxon>
        <taxon>Gnathostomatidae</taxon>
        <taxon>Gnathostoma</taxon>
    </lineage>
</organism>
<evidence type="ECO:0000256" key="5">
    <source>
        <dbReference type="ARBA" id="ARBA00023054"/>
    </source>
</evidence>
<evidence type="ECO:0000313" key="11">
    <source>
        <dbReference type="Proteomes" id="UP001608902"/>
    </source>
</evidence>
<evidence type="ECO:0000259" key="8">
    <source>
        <dbReference type="Pfam" id="PF16529"/>
    </source>
</evidence>
<name>A0ABD6E4K8_9BILA</name>
<evidence type="ECO:0000256" key="3">
    <source>
        <dbReference type="ARBA" id="ARBA00022574"/>
    </source>
</evidence>
<keyword evidence="7" id="KW-0732">Signal</keyword>
<keyword evidence="3" id="KW-0853">WD repeat</keyword>
<proteinExistence type="predicted"/>
<gene>
    <name evidence="10" type="ORF">AB6A40_001627</name>
</gene>
<feature type="coiled-coil region" evidence="6">
    <location>
        <begin position="622"/>
        <end position="650"/>
    </location>
</feature>
<evidence type="ECO:0000259" key="9">
    <source>
        <dbReference type="Pfam" id="PF21289"/>
    </source>
</evidence>
<evidence type="ECO:0000256" key="2">
    <source>
        <dbReference type="ARBA" id="ARBA00022490"/>
    </source>
</evidence>
<dbReference type="EMBL" id="JBGFUD010000620">
    <property type="protein sequence ID" value="MFH4974918.1"/>
    <property type="molecule type" value="Genomic_DNA"/>
</dbReference>
<dbReference type="Gene3D" id="1.10.220.100">
    <property type="entry name" value="conserved c-terminal region of ge- 1"/>
    <property type="match status" value="1"/>
</dbReference>
<feature type="domain" description="Enhancer of mRNA-decapping protein 4 WD40 repeat region" evidence="8">
    <location>
        <begin position="116"/>
        <end position="432"/>
    </location>
</feature>
<dbReference type="SUPFAM" id="SSF50960">
    <property type="entry name" value="TolB, C-terminal domain"/>
    <property type="match status" value="1"/>
</dbReference>
<evidence type="ECO:0000256" key="6">
    <source>
        <dbReference type="SAM" id="Coils"/>
    </source>
</evidence>
<dbReference type="InterPro" id="IPR032401">
    <property type="entry name" value="EDC4_WD40"/>
</dbReference>
<evidence type="ECO:0008006" key="12">
    <source>
        <dbReference type="Google" id="ProtNLM"/>
    </source>
</evidence>
<evidence type="ECO:0000256" key="4">
    <source>
        <dbReference type="ARBA" id="ARBA00022737"/>
    </source>
</evidence>
<dbReference type="PANTHER" id="PTHR15598:SF5">
    <property type="entry name" value="ENHANCER OF MRNA-DECAPPING PROTEIN 4"/>
    <property type="match status" value="1"/>
</dbReference>
<reference evidence="10 11" key="1">
    <citation type="submission" date="2024-08" db="EMBL/GenBank/DDBJ databases">
        <title>Gnathostoma spinigerum genome.</title>
        <authorList>
            <person name="Gonzalez-Bertolin B."/>
            <person name="Monzon S."/>
            <person name="Zaballos A."/>
            <person name="Jimenez P."/>
            <person name="Dekumyoy P."/>
            <person name="Varona S."/>
            <person name="Cuesta I."/>
            <person name="Sumanam S."/>
            <person name="Adisakwattana P."/>
            <person name="Gasser R.B."/>
            <person name="Hernandez-Gonzalez A."/>
            <person name="Young N.D."/>
            <person name="Perteguer M.J."/>
        </authorList>
    </citation>
    <scope>NUCLEOTIDE SEQUENCE [LARGE SCALE GENOMIC DNA]</scope>
    <source>
        <strain evidence="10">AL3</strain>
        <tissue evidence="10">Liver</tissue>
    </source>
</reference>
<comment type="subcellular location">
    <subcellularLocation>
        <location evidence="1">Cytoplasm</location>
    </subcellularLocation>
</comment>
<dbReference type="Pfam" id="PF16529">
    <property type="entry name" value="Ge1_WD40"/>
    <property type="match status" value="1"/>
</dbReference>
<accession>A0ABD6E4K8</accession>
<keyword evidence="2" id="KW-0963">Cytoplasm</keyword>
<comment type="caution">
    <text evidence="10">The sequence shown here is derived from an EMBL/GenBank/DDBJ whole genome shotgun (WGS) entry which is preliminary data.</text>
</comment>
<dbReference type="InterPro" id="IPR015943">
    <property type="entry name" value="WD40/YVTN_repeat-like_dom_sf"/>
</dbReference>
<sequence>MFVFGLFTIIPTVSKVSNGCVEFASTFGVGRRSGWQEGDKLSQELVFGTLTGYHLEMTSAANDSLFAPLDDDVPPSSFVEKYVLNGSDNIIRFNIGKNVVLSVECTEALSERNRDSSRVHTHVLSEYKWASEESYNGRILSVHGNLIAYRLFNDSTGEAVRVLEKETRNRHLIKGFAFPTADLQWAPHAPLLAVLDTKANLYVYNVDEQCNVTKYLIVMRNENTVPDGAVPRMSWCPYIPETEEPHELVHMIAVYFNSTVELITLSTAKNELRSEETTIEALRGIRDSLIQLPEEHLNTDVLTVCVSPDATAIAVAQSSGGVSFFIIDGSGEGARFAHQWRPVYSWPIQDLLFLDNIDVNSEAPEQFWKYAIVATDGRRRLDLYESENWKCIARLRFESADRLSHFALTVDPSARFLFVADYDAANVHCVELAYVSGVPHFASCTQLTFCHPLVNVMPYSVTVNSHSGDILSDDDDPSSTVVASLIALSQRSLLQLEFDLESAVLDESGKDDSNDRLFTSDGASVNCREGEANGRVRPEKDTELIEALIAKVDDLGREFEKKIDEIRTERFEDRARLEEIISQMKEEMISRDERMLMKFESSVCENRTNIVEAIQTSLDLKIDGVTENLKTAANQRRNKEQQQAVDAELQKNVREAMMSIVVPALDSLCSNLFTQLNETFRTGLDQYMKQLRLLQKDILHPLSESNPHVMSVTSSHDPTSLIHLIENRRMAAAFEMALAQKDPSALMFVCNNIDPEYLLRPDRPISQNLILCILGQLSSRLEGETDLKFRYIENSLMALSAGDISVVHQNKHVLMQLKSSLSSFMAHDTNSTFKRQTRIILQLINNLLLSPQRLFE</sequence>